<dbReference type="InterPro" id="IPR000713">
    <property type="entry name" value="Mur_ligase_N"/>
</dbReference>
<evidence type="ECO:0000256" key="10">
    <source>
        <dbReference type="HAMAP-Rule" id="MF_02019"/>
    </source>
</evidence>
<keyword evidence="5 10" id="KW-0067">ATP-binding</keyword>
<dbReference type="SUPFAM" id="SSF63418">
    <property type="entry name" value="MurE/MurF N-terminal domain"/>
    <property type="match status" value="1"/>
</dbReference>
<evidence type="ECO:0000313" key="16">
    <source>
        <dbReference type="Proteomes" id="UP001501581"/>
    </source>
</evidence>
<dbReference type="SUPFAM" id="SSF53623">
    <property type="entry name" value="MurD-like peptide ligases, catalytic domain"/>
    <property type="match status" value="1"/>
</dbReference>
<reference evidence="15 16" key="1">
    <citation type="journal article" date="2019" name="Int. J. Syst. Evol. Microbiol.">
        <title>The Global Catalogue of Microorganisms (GCM) 10K type strain sequencing project: providing services to taxonomists for standard genome sequencing and annotation.</title>
        <authorList>
            <consortium name="The Broad Institute Genomics Platform"/>
            <consortium name="The Broad Institute Genome Sequencing Center for Infectious Disease"/>
            <person name="Wu L."/>
            <person name="Ma J."/>
        </authorList>
    </citation>
    <scope>NUCLEOTIDE SEQUENCE [LARGE SCALE GENOMIC DNA]</scope>
    <source>
        <strain evidence="15 16">JCM 13008</strain>
    </source>
</reference>
<dbReference type="Gene3D" id="3.90.190.20">
    <property type="entry name" value="Mur ligase, C-terminal domain"/>
    <property type="match status" value="1"/>
</dbReference>
<dbReference type="Gene3D" id="3.40.1190.10">
    <property type="entry name" value="Mur-like, catalytic domain"/>
    <property type="match status" value="1"/>
</dbReference>
<evidence type="ECO:0000256" key="6">
    <source>
        <dbReference type="ARBA" id="ARBA00022960"/>
    </source>
</evidence>
<dbReference type="GO" id="GO:0016874">
    <property type="term" value="F:ligase activity"/>
    <property type="evidence" value="ECO:0007669"/>
    <property type="project" value="UniProtKB-KW"/>
</dbReference>
<dbReference type="PANTHER" id="PTHR43024:SF1">
    <property type="entry name" value="UDP-N-ACETYLMURAMOYL-TRIPEPTIDE--D-ALANYL-D-ALANINE LIGASE"/>
    <property type="match status" value="1"/>
</dbReference>
<dbReference type="InterPro" id="IPR005863">
    <property type="entry name" value="UDP-N-AcMur_synth"/>
</dbReference>
<dbReference type="InterPro" id="IPR013221">
    <property type="entry name" value="Mur_ligase_cen"/>
</dbReference>
<evidence type="ECO:0000256" key="4">
    <source>
        <dbReference type="ARBA" id="ARBA00022741"/>
    </source>
</evidence>
<keyword evidence="4 10" id="KW-0547">Nucleotide-binding</keyword>
<dbReference type="Pfam" id="PF08245">
    <property type="entry name" value="Mur_ligase_M"/>
    <property type="match status" value="1"/>
</dbReference>
<evidence type="ECO:0000259" key="12">
    <source>
        <dbReference type="Pfam" id="PF01225"/>
    </source>
</evidence>
<keyword evidence="3 10" id="KW-0132">Cell division</keyword>
<dbReference type="InterPro" id="IPR035911">
    <property type="entry name" value="MurE/MurF_N"/>
</dbReference>
<keyword evidence="9 10" id="KW-0961">Cell wall biogenesis/degradation</keyword>
<dbReference type="InterPro" id="IPR051046">
    <property type="entry name" value="MurCDEF_CellWall_CoF430Synth"/>
</dbReference>
<dbReference type="InterPro" id="IPR036565">
    <property type="entry name" value="Mur-like_cat_sf"/>
</dbReference>
<evidence type="ECO:0000256" key="1">
    <source>
        <dbReference type="ARBA" id="ARBA00022490"/>
    </source>
</evidence>
<comment type="pathway">
    <text evidence="10 11">Cell wall biogenesis; peptidoglycan biosynthesis.</text>
</comment>
<protein>
    <recommendedName>
        <fullName evidence="10 11">UDP-N-acetylmuramoyl-tripeptide--D-alanyl-D-alanine ligase</fullName>
        <ecNumber evidence="10 11">6.3.2.10</ecNumber>
    </recommendedName>
    <alternativeName>
        <fullName evidence="10">D-alanyl-D-alanine-adding enzyme</fullName>
    </alternativeName>
</protein>
<keyword evidence="7 10" id="KW-0573">Peptidoglycan synthesis</keyword>
<dbReference type="Pfam" id="PF02875">
    <property type="entry name" value="Mur_ligase_C"/>
    <property type="match status" value="1"/>
</dbReference>
<feature type="domain" description="Mur ligase C-terminal" evidence="13">
    <location>
        <begin position="324"/>
        <end position="452"/>
    </location>
</feature>
<dbReference type="EMBL" id="BAAALG010000003">
    <property type="protein sequence ID" value="GAA1095902.1"/>
    <property type="molecule type" value="Genomic_DNA"/>
</dbReference>
<evidence type="ECO:0000256" key="7">
    <source>
        <dbReference type="ARBA" id="ARBA00022984"/>
    </source>
</evidence>
<evidence type="ECO:0000256" key="5">
    <source>
        <dbReference type="ARBA" id="ARBA00022840"/>
    </source>
</evidence>
<dbReference type="HAMAP" id="MF_02019">
    <property type="entry name" value="MurF"/>
    <property type="match status" value="1"/>
</dbReference>
<comment type="caution">
    <text evidence="10">Lacks conserved residue(s) required for the propagation of feature annotation.</text>
</comment>
<feature type="domain" description="Mur ligase N-terminal catalytic" evidence="12">
    <location>
        <begin position="31"/>
        <end position="75"/>
    </location>
</feature>
<dbReference type="InterPro" id="IPR036615">
    <property type="entry name" value="Mur_ligase_C_dom_sf"/>
</dbReference>
<evidence type="ECO:0000259" key="14">
    <source>
        <dbReference type="Pfam" id="PF08245"/>
    </source>
</evidence>
<dbReference type="EC" id="6.3.2.10" evidence="10 11"/>
<dbReference type="Gene3D" id="3.40.1390.10">
    <property type="entry name" value="MurE/MurF, N-terminal domain"/>
    <property type="match status" value="1"/>
</dbReference>
<evidence type="ECO:0000259" key="13">
    <source>
        <dbReference type="Pfam" id="PF02875"/>
    </source>
</evidence>
<sequence>MIPLSLAEIAEAVEGTVVGDPETVVDAPAVVDSRLATPGSLFVAVVGEHVDGHAFADAAAANGAVAVLGTHATGLPTVLVTDPIAALGRLARYVRDRLPELTVIAMTGSQGKTGTKDYLAQILAAVGPTVATAGNFNNELGVPLTVLRADAGTRFLVVEMGARGIGHIAELCAIARPEIGAVLNVGSAHASEFGSVEVTARAKGELLSALPADGAAVINTGDARTRVGLSGASVGRVLGFGATPEHDPLLDGVLSWAEVSYDELGRPRTRLSDGTLAAELVLRQIGSHQISNAAAAAALALAAGLDFAETVVALNRADRLSRWRMELHERADGLVVVNDAYNANPESMTQALRTLQEIGARSGRRTIAVLGEMKELGAESAALHQQVGATAATAGLDVVVVIGEGAAPIAEGAARITSWAGSVVSVADRAEALAWLREKTGARDVVLVKASRSAGLEIVAEGLAKEESR</sequence>
<feature type="domain" description="Mur ligase central" evidence="14">
    <location>
        <begin position="107"/>
        <end position="300"/>
    </location>
</feature>
<dbReference type="InterPro" id="IPR004101">
    <property type="entry name" value="Mur_ligase_C"/>
</dbReference>
<evidence type="ECO:0000313" key="15">
    <source>
        <dbReference type="EMBL" id="GAA1095902.1"/>
    </source>
</evidence>
<dbReference type="RefSeq" id="WP_343992027.1">
    <property type="nucleotide sequence ID" value="NZ_BAAALG010000003.1"/>
</dbReference>
<keyword evidence="8 10" id="KW-0131">Cell cycle</keyword>
<evidence type="ECO:0000256" key="3">
    <source>
        <dbReference type="ARBA" id="ARBA00022618"/>
    </source>
</evidence>
<keyword evidence="1 10" id="KW-0963">Cytoplasm</keyword>
<dbReference type="Pfam" id="PF01225">
    <property type="entry name" value="Mur_ligase"/>
    <property type="match status" value="1"/>
</dbReference>
<dbReference type="NCBIfam" id="TIGR01143">
    <property type="entry name" value="murF"/>
    <property type="match status" value="1"/>
</dbReference>
<name>A0ABN1TR95_9ACTN</name>
<evidence type="ECO:0000256" key="11">
    <source>
        <dbReference type="RuleBase" id="RU004136"/>
    </source>
</evidence>
<proteinExistence type="inferred from homology"/>
<dbReference type="Proteomes" id="UP001501581">
    <property type="component" value="Unassembled WGS sequence"/>
</dbReference>
<comment type="subcellular location">
    <subcellularLocation>
        <location evidence="10 11">Cytoplasm</location>
    </subcellularLocation>
</comment>
<evidence type="ECO:0000256" key="2">
    <source>
        <dbReference type="ARBA" id="ARBA00022598"/>
    </source>
</evidence>
<keyword evidence="6 10" id="KW-0133">Cell shape</keyword>
<evidence type="ECO:0000256" key="9">
    <source>
        <dbReference type="ARBA" id="ARBA00023316"/>
    </source>
</evidence>
<keyword evidence="16" id="KW-1185">Reference proteome</keyword>
<comment type="function">
    <text evidence="10 11">Involved in cell wall formation. Catalyzes the final step in the synthesis of UDP-N-acetylmuramoyl-pentapeptide, the precursor of murein.</text>
</comment>
<keyword evidence="2 10" id="KW-0436">Ligase</keyword>
<gene>
    <name evidence="10" type="primary">murF</name>
    <name evidence="15" type="ORF">GCM10009668_10300</name>
</gene>
<accession>A0ABN1TR95</accession>
<dbReference type="PANTHER" id="PTHR43024">
    <property type="entry name" value="UDP-N-ACETYLMURAMOYL-TRIPEPTIDE--D-ALANYL-D-ALANINE LIGASE"/>
    <property type="match status" value="1"/>
</dbReference>
<dbReference type="SUPFAM" id="SSF53244">
    <property type="entry name" value="MurD-like peptide ligases, peptide-binding domain"/>
    <property type="match status" value="1"/>
</dbReference>
<evidence type="ECO:0000256" key="8">
    <source>
        <dbReference type="ARBA" id="ARBA00023306"/>
    </source>
</evidence>
<organism evidence="15 16">
    <name type="scientific">Nocardioides dubius</name>
    <dbReference type="NCBI Taxonomy" id="317019"/>
    <lineage>
        <taxon>Bacteria</taxon>
        <taxon>Bacillati</taxon>
        <taxon>Actinomycetota</taxon>
        <taxon>Actinomycetes</taxon>
        <taxon>Propionibacteriales</taxon>
        <taxon>Nocardioidaceae</taxon>
        <taxon>Nocardioides</taxon>
    </lineage>
</organism>
<comment type="catalytic activity">
    <reaction evidence="10 11">
        <text>D-alanyl-D-alanine + UDP-N-acetyl-alpha-D-muramoyl-L-alanyl-gamma-D-glutamyl-meso-2,6-diaminopimelate + ATP = UDP-N-acetyl-alpha-D-muramoyl-L-alanyl-gamma-D-glutamyl-meso-2,6-diaminopimeloyl-D-alanyl-D-alanine + ADP + phosphate + H(+)</text>
        <dbReference type="Rhea" id="RHEA:28374"/>
        <dbReference type="ChEBI" id="CHEBI:15378"/>
        <dbReference type="ChEBI" id="CHEBI:30616"/>
        <dbReference type="ChEBI" id="CHEBI:43474"/>
        <dbReference type="ChEBI" id="CHEBI:57822"/>
        <dbReference type="ChEBI" id="CHEBI:61386"/>
        <dbReference type="ChEBI" id="CHEBI:83905"/>
        <dbReference type="ChEBI" id="CHEBI:456216"/>
        <dbReference type="EC" id="6.3.2.10"/>
    </reaction>
</comment>
<comment type="similarity">
    <text evidence="10">Belongs to the MurCDEF family. MurF subfamily.</text>
</comment>
<comment type="caution">
    <text evidence="15">The sequence shown here is derived from an EMBL/GenBank/DDBJ whole genome shotgun (WGS) entry which is preliminary data.</text>
</comment>